<organism evidence="7 8">
    <name type="scientific">Mesorhizobium neociceri</name>
    <dbReference type="NCBI Taxonomy" id="1307853"/>
    <lineage>
        <taxon>Bacteria</taxon>
        <taxon>Pseudomonadati</taxon>
        <taxon>Pseudomonadota</taxon>
        <taxon>Alphaproteobacteria</taxon>
        <taxon>Hyphomicrobiales</taxon>
        <taxon>Phyllobacteriaceae</taxon>
        <taxon>Mesorhizobium</taxon>
    </lineage>
</organism>
<dbReference type="Proteomes" id="UP000558284">
    <property type="component" value="Unassembled WGS sequence"/>
</dbReference>
<evidence type="ECO:0000256" key="5">
    <source>
        <dbReference type="ARBA" id="ARBA00023136"/>
    </source>
</evidence>
<keyword evidence="4 6" id="KW-1133">Transmembrane helix</keyword>
<dbReference type="NCBIfam" id="TIGR03717">
    <property type="entry name" value="R_switched_YjbE"/>
    <property type="match status" value="1"/>
</dbReference>
<name>A0A838B2T3_9HYPH</name>
<evidence type="ECO:0000256" key="1">
    <source>
        <dbReference type="ARBA" id="ARBA00004141"/>
    </source>
</evidence>
<dbReference type="InterPro" id="IPR005496">
    <property type="entry name" value="Integral_membrane_TerC"/>
</dbReference>
<feature type="transmembrane region" description="Helical" evidence="6">
    <location>
        <begin position="45"/>
        <end position="62"/>
    </location>
</feature>
<dbReference type="InterPro" id="IPR022301">
    <property type="entry name" value="Integral_membrane_YjbE"/>
</dbReference>
<comment type="subcellular location">
    <subcellularLocation>
        <location evidence="1">Membrane</location>
        <topology evidence="1">Multi-pass membrane protein</topology>
    </subcellularLocation>
</comment>
<evidence type="ECO:0000256" key="4">
    <source>
        <dbReference type="ARBA" id="ARBA00022989"/>
    </source>
</evidence>
<evidence type="ECO:0000256" key="6">
    <source>
        <dbReference type="SAM" id="Phobius"/>
    </source>
</evidence>
<dbReference type="EMBL" id="JACDTY010000003">
    <property type="protein sequence ID" value="MBA1140252.1"/>
    <property type="molecule type" value="Genomic_DNA"/>
</dbReference>
<dbReference type="Pfam" id="PF03741">
    <property type="entry name" value="TerC"/>
    <property type="match status" value="1"/>
</dbReference>
<proteinExistence type="inferred from homology"/>
<sequence length="219" mass="23281">MDIFSAASMTALLQVIAIDLVLAGDNAIVIGLAAAGLPVEQRKKAILIGVLAATVLRILFAAVTVKLLAIVGLLLAGGILLLWVCWKMWRELRTSHADEQEATEALANADLDGDKTVATGKARKTLGQAALQIVVADVSMSLDNVLAVAGAARDHFPVLVIGLVLSIALMGLAASFIARLLHRYRWIAYVGLLIILYVALDMVYRGVVEVWPHVSPVVS</sequence>
<dbReference type="PANTHER" id="PTHR30238">
    <property type="entry name" value="MEMBRANE BOUND PREDICTED REDOX MODULATOR"/>
    <property type="match status" value="1"/>
</dbReference>
<evidence type="ECO:0000313" key="7">
    <source>
        <dbReference type="EMBL" id="MBA1140252.1"/>
    </source>
</evidence>
<keyword evidence="5 6" id="KW-0472">Membrane</keyword>
<protein>
    <submittedName>
        <fullName evidence="7">TerC family protein</fullName>
    </submittedName>
</protein>
<feature type="transmembrane region" description="Helical" evidence="6">
    <location>
        <begin position="68"/>
        <end position="86"/>
    </location>
</feature>
<gene>
    <name evidence="7" type="ORF">H0241_08265</name>
</gene>
<dbReference type="RefSeq" id="WP_181056948.1">
    <property type="nucleotide sequence ID" value="NZ_JACDTY010000003.1"/>
</dbReference>
<accession>A0A838B2T3</accession>
<evidence type="ECO:0000256" key="2">
    <source>
        <dbReference type="ARBA" id="ARBA00007511"/>
    </source>
</evidence>
<keyword evidence="8" id="KW-1185">Reference proteome</keyword>
<feature type="transmembrane region" description="Helical" evidence="6">
    <location>
        <begin position="129"/>
        <end position="152"/>
    </location>
</feature>
<evidence type="ECO:0000313" key="8">
    <source>
        <dbReference type="Proteomes" id="UP000558284"/>
    </source>
</evidence>
<dbReference type="AlphaFoldDB" id="A0A838B2T3"/>
<dbReference type="GO" id="GO:0016020">
    <property type="term" value="C:membrane"/>
    <property type="evidence" value="ECO:0007669"/>
    <property type="project" value="UniProtKB-SubCell"/>
</dbReference>
<keyword evidence="3 6" id="KW-0812">Transmembrane</keyword>
<feature type="transmembrane region" description="Helical" evidence="6">
    <location>
        <begin position="12"/>
        <end position="33"/>
    </location>
</feature>
<evidence type="ECO:0000256" key="3">
    <source>
        <dbReference type="ARBA" id="ARBA00022692"/>
    </source>
</evidence>
<comment type="similarity">
    <text evidence="2">Belongs to the TerC family.</text>
</comment>
<comment type="caution">
    <text evidence="7">The sequence shown here is derived from an EMBL/GenBank/DDBJ whole genome shotgun (WGS) entry which is preliminary data.</text>
</comment>
<dbReference type="PANTHER" id="PTHR30238:SF4">
    <property type="entry name" value="SLL1022 PROTEIN"/>
    <property type="match status" value="1"/>
</dbReference>
<feature type="transmembrane region" description="Helical" evidence="6">
    <location>
        <begin position="158"/>
        <end position="179"/>
    </location>
</feature>
<feature type="transmembrane region" description="Helical" evidence="6">
    <location>
        <begin position="186"/>
        <end position="204"/>
    </location>
</feature>
<reference evidence="7 8" key="1">
    <citation type="submission" date="2020-07" db="EMBL/GenBank/DDBJ databases">
        <title>Definition of the novel symbiovar canariense within Mesorhizobium novociceri, a new species of genus Mesorhizobium nodulating Cicer canariense in the Caldera de Taburiente National Park (La Palma, Canary Islands).</title>
        <authorList>
            <person name="Leon-Barrios M."/>
            <person name="Perez-Yepez J."/>
            <person name="Flores-Felix J.D."/>
            <person name="Ramirez-Baena M.H."/>
            <person name="Pulido-Suarez L."/>
            <person name="Igual J.M."/>
            <person name="Velazquez E."/>
            <person name="Peix A."/>
        </authorList>
    </citation>
    <scope>NUCLEOTIDE SEQUENCE [LARGE SCALE GENOMIC DNA]</scope>
    <source>
        <strain evidence="7 8">CCANP35</strain>
    </source>
</reference>